<dbReference type="SUPFAM" id="SSF48452">
    <property type="entry name" value="TPR-like"/>
    <property type="match status" value="2"/>
</dbReference>
<dbReference type="InterPro" id="IPR036388">
    <property type="entry name" value="WH-like_DNA-bd_sf"/>
</dbReference>
<gene>
    <name evidence="3" type="ORF">ATK23_2590</name>
</gene>
<dbReference type="InterPro" id="IPR016032">
    <property type="entry name" value="Sig_transdc_resp-reg_C-effctor"/>
</dbReference>
<evidence type="ECO:0000256" key="1">
    <source>
        <dbReference type="ARBA" id="ARBA00023125"/>
    </source>
</evidence>
<evidence type="ECO:0000259" key="2">
    <source>
        <dbReference type="PROSITE" id="PS50043"/>
    </source>
</evidence>
<comment type="caution">
    <text evidence="3">The sequence shown here is derived from an EMBL/GenBank/DDBJ whole genome shotgun (WGS) entry which is preliminary data.</text>
</comment>
<dbReference type="CDD" id="cd06170">
    <property type="entry name" value="LuxR_C_like"/>
    <property type="match status" value="1"/>
</dbReference>
<dbReference type="InterPro" id="IPR039420">
    <property type="entry name" value="WalR-like"/>
</dbReference>
<keyword evidence="4" id="KW-1185">Reference proteome</keyword>
<dbReference type="SMART" id="SM00421">
    <property type="entry name" value="HTH_LUXR"/>
    <property type="match status" value="1"/>
</dbReference>
<dbReference type="PROSITE" id="PS50043">
    <property type="entry name" value="HTH_LUXR_2"/>
    <property type="match status" value="1"/>
</dbReference>
<dbReference type="PANTHER" id="PTHR43214">
    <property type="entry name" value="TWO-COMPONENT RESPONSE REGULATOR"/>
    <property type="match status" value="1"/>
</dbReference>
<sequence>MLSGYISILQGKANTAERWLSSAWQNAVQEHDNDAMAVIAQRRVLDSLCRLKGQRIIDWAEPSLRLDQVGSPLAIENAAIQGLALAMMGRLDEGEKLLMGLLSTLPTGAQRQRAEMSLGWVYLATDRVELARHELSSANSTDFCDGSLRISLWARAWSARAEFLMGDWDQALETVRSAQALQERSEIQILRPLIQMTAAQIHALRGNWEQADLHLRKSWARTGSYAIMEMPYRMARAEIVGAQANYDEVVRALEPLLRLDRTRGIDQAGFWTWPDTYALALIRCERLDEADNFIQPLLESALASGHQSGAARFLSVQGTLLAARGDIDAARLVFEDAIRRSEGVGSVYHRAIIDFYYGQCLRRAGKWAECVASLTRALALSTHFDATVYIDRCTRELRASGTGMLRKESADWSTLTAQGQAVAKLVCEGASNRRVAEELYIGTKRVQYHLTKIYTKLSVSNRTELAALARFGQDE</sequence>
<feature type="domain" description="HTH luxR-type" evidence="2">
    <location>
        <begin position="408"/>
        <end position="473"/>
    </location>
</feature>
<name>A0ABX4N0J7_9MICC</name>
<dbReference type="Pfam" id="PF00196">
    <property type="entry name" value="GerE"/>
    <property type="match status" value="1"/>
</dbReference>
<dbReference type="SUPFAM" id="SSF46894">
    <property type="entry name" value="C-terminal effector domain of the bipartite response regulators"/>
    <property type="match status" value="1"/>
</dbReference>
<dbReference type="InterPro" id="IPR000792">
    <property type="entry name" value="Tscrpt_reg_LuxR_C"/>
</dbReference>
<evidence type="ECO:0000313" key="3">
    <source>
        <dbReference type="EMBL" id="PJJ45324.1"/>
    </source>
</evidence>
<accession>A0ABX4N0J7</accession>
<reference evidence="3 4" key="1">
    <citation type="submission" date="2017-11" db="EMBL/GenBank/DDBJ databases">
        <title>Sequencing the genomes of 1000 actinobacteria strains.</title>
        <authorList>
            <person name="Klenk H.-P."/>
        </authorList>
    </citation>
    <scope>NUCLEOTIDE SEQUENCE [LARGE SCALE GENOMIC DNA]</scope>
    <source>
        <strain evidence="3 4">DSM 12798</strain>
    </source>
</reference>
<dbReference type="Gene3D" id="1.10.10.10">
    <property type="entry name" value="Winged helix-like DNA-binding domain superfamily/Winged helix DNA-binding domain"/>
    <property type="match status" value="1"/>
</dbReference>
<dbReference type="Proteomes" id="UP000229263">
    <property type="component" value="Unassembled WGS sequence"/>
</dbReference>
<dbReference type="EMBL" id="PGEY01000001">
    <property type="protein sequence ID" value="PJJ45324.1"/>
    <property type="molecule type" value="Genomic_DNA"/>
</dbReference>
<evidence type="ECO:0000313" key="4">
    <source>
        <dbReference type="Proteomes" id="UP000229263"/>
    </source>
</evidence>
<proteinExistence type="predicted"/>
<keyword evidence="1" id="KW-0238">DNA-binding</keyword>
<organism evidence="3 4">
    <name type="scientific">Glutamicibacter mysorens</name>
    <dbReference type="NCBI Taxonomy" id="257984"/>
    <lineage>
        <taxon>Bacteria</taxon>
        <taxon>Bacillati</taxon>
        <taxon>Actinomycetota</taxon>
        <taxon>Actinomycetes</taxon>
        <taxon>Micrococcales</taxon>
        <taxon>Micrococcaceae</taxon>
        <taxon>Glutamicibacter</taxon>
    </lineage>
</organism>
<dbReference type="InterPro" id="IPR011990">
    <property type="entry name" value="TPR-like_helical_dom_sf"/>
</dbReference>
<dbReference type="Gene3D" id="1.25.40.10">
    <property type="entry name" value="Tetratricopeptide repeat domain"/>
    <property type="match status" value="1"/>
</dbReference>
<protein>
    <submittedName>
        <fullName evidence="3">Regulatory LuxR family protein</fullName>
    </submittedName>
</protein>